<feature type="binding site" description="via carbamate group" evidence="1">
    <location>
        <position position="158"/>
    </location>
    <ligand>
        <name>Zn(2+)</name>
        <dbReference type="ChEBI" id="CHEBI:29105"/>
        <label>2</label>
    </ligand>
</feature>
<keyword evidence="1" id="KW-0862">Zinc</keyword>
<keyword evidence="1" id="KW-0479">Metal-binding</keyword>
<dbReference type="RefSeq" id="WP_094407307.1">
    <property type="nucleotide sequence ID" value="NZ_NMVO01000019.1"/>
</dbReference>
<evidence type="ECO:0000313" key="5">
    <source>
        <dbReference type="Proteomes" id="UP000215896"/>
    </source>
</evidence>
<keyword evidence="4" id="KW-0378">Hydrolase</keyword>
<dbReference type="PANTHER" id="PTHR42717">
    <property type="entry name" value="DIHYDROOROTASE-RELATED"/>
    <property type="match status" value="1"/>
</dbReference>
<dbReference type="SUPFAM" id="SSF51556">
    <property type="entry name" value="Metallo-dependent hydrolases"/>
    <property type="match status" value="1"/>
</dbReference>
<feature type="binding site" evidence="1">
    <location>
        <position position="61"/>
    </location>
    <ligand>
        <name>Zn(2+)</name>
        <dbReference type="ChEBI" id="CHEBI:29105"/>
        <label>1</label>
    </ligand>
</feature>
<feature type="site" description="Transition state stabilizer" evidence="3">
    <location>
        <position position="160"/>
    </location>
</feature>
<dbReference type="AlphaFoldDB" id="A0A255FWA3"/>
<protein>
    <submittedName>
        <fullName evidence="4">Amidohydrolase/deacetylase family metallohydrolase</fullName>
    </submittedName>
</protein>
<feature type="binding site" evidence="1">
    <location>
        <position position="214"/>
    </location>
    <ligand>
        <name>Zn(2+)</name>
        <dbReference type="ChEBI" id="CHEBI:29105"/>
        <label>2</label>
    </ligand>
</feature>
<evidence type="ECO:0000256" key="3">
    <source>
        <dbReference type="PIRSR" id="PIRSR039004-3"/>
    </source>
</evidence>
<dbReference type="GO" id="GO:0046872">
    <property type="term" value="F:metal ion binding"/>
    <property type="evidence" value="ECO:0007669"/>
    <property type="project" value="UniProtKB-KW"/>
</dbReference>
<feature type="modified residue" description="N6-carboxylysine" evidence="2">
    <location>
        <position position="158"/>
    </location>
</feature>
<dbReference type="PANTHER" id="PTHR42717:SF1">
    <property type="entry name" value="IMIDAZOLONEPROPIONASE AND RELATED AMIDOHYDROLASES"/>
    <property type="match status" value="1"/>
</dbReference>
<evidence type="ECO:0000256" key="2">
    <source>
        <dbReference type="PIRSR" id="PIRSR039004-2"/>
    </source>
</evidence>
<dbReference type="InterPro" id="IPR020043">
    <property type="entry name" value="Deacetylase_Atu3266-like"/>
</dbReference>
<organism evidence="4 5">
    <name type="scientific">Enemella evansiae</name>
    <dbReference type="NCBI Taxonomy" id="2016499"/>
    <lineage>
        <taxon>Bacteria</taxon>
        <taxon>Bacillati</taxon>
        <taxon>Actinomycetota</taxon>
        <taxon>Actinomycetes</taxon>
        <taxon>Propionibacteriales</taxon>
        <taxon>Propionibacteriaceae</taxon>
        <taxon>Enemella</taxon>
    </lineage>
</organism>
<feature type="binding site" description="via carbamate group" evidence="1">
    <location>
        <position position="158"/>
    </location>
    <ligand>
        <name>Zn(2+)</name>
        <dbReference type="ChEBI" id="CHEBI:29105"/>
        <label>1</label>
    </ligand>
</feature>
<feature type="binding site" evidence="1">
    <location>
        <position position="63"/>
    </location>
    <ligand>
        <name>Zn(2+)</name>
        <dbReference type="ChEBI" id="CHEBI:29105"/>
        <label>1</label>
    </ligand>
</feature>
<dbReference type="GO" id="GO:0016810">
    <property type="term" value="F:hydrolase activity, acting on carbon-nitrogen (but not peptide) bonds"/>
    <property type="evidence" value="ECO:0007669"/>
    <property type="project" value="InterPro"/>
</dbReference>
<evidence type="ECO:0000313" key="4">
    <source>
        <dbReference type="EMBL" id="OYO07947.1"/>
    </source>
</evidence>
<dbReference type="Gene3D" id="2.30.40.10">
    <property type="entry name" value="Urease, subunit C, domain 1"/>
    <property type="match status" value="1"/>
</dbReference>
<reference evidence="4 5" key="1">
    <citation type="submission" date="2017-07" db="EMBL/GenBank/DDBJ databases">
        <title>Draft whole genome sequences of clinical Proprionibacteriaceae strains.</title>
        <authorList>
            <person name="Bernier A.-M."/>
            <person name="Bernard K."/>
            <person name="Domingo M.-C."/>
        </authorList>
    </citation>
    <scope>NUCLEOTIDE SEQUENCE [LARGE SCALE GENOMIC DNA]</scope>
    <source>
        <strain evidence="4 5">NML 030167</strain>
    </source>
</reference>
<dbReference type="PIRSF" id="PIRSF039004">
    <property type="entry name" value="ADE_EF_0837"/>
    <property type="match status" value="1"/>
</dbReference>
<comment type="caution">
    <text evidence="4">The sequence shown here is derived from an EMBL/GenBank/DDBJ whole genome shotgun (WGS) entry which is preliminary data.</text>
</comment>
<keyword evidence="5" id="KW-1185">Reference proteome</keyword>
<dbReference type="SUPFAM" id="SSF51338">
    <property type="entry name" value="Composite domain of metallo-dependent hydrolases"/>
    <property type="match status" value="1"/>
</dbReference>
<dbReference type="EMBL" id="NMVO01000019">
    <property type="protein sequence ID" value="OYO07947.1"/>
    <property type="molecule type" value="Genomic_DNA"/>
</dbReference>
<dbReference type="Gene3D" id="3.20.20.140">
    <property type="entry name" value="Metal-dependent hydrolases"/>
    <property type="match status" value="1"/>
</dbReference>
<sequence length="392" mass="41087">MSGLLLRGGRVLAPASGLDERADVLIRDGLIAAIGADLDAGDAEVRDVSGELVLPGLVDMHSHLFSDFSLLGAPVDEAHLRRGVVAAADAGTAGAATFAAFERYIARPARTRTLAFLNVSTLGVQDIKVGECHNPAALDLPAALRAATDYPDLVRGFKLRASEEVVDGSAHDALVKSREIAGRAGLPLMVHIGDTVESLSELLPLLTTGDIVTHCYTGKSNGTLVDGRVLDAVLEARERGVLFDSAHGASNFSFAVAKEAVGQGFLPDVVSSDTSARNWRGPVYDLVTTMSKLRAVGMALPDIVDAVTARPAQVLHLDAEGFGTLRVGGPANVTVLTEAGPTPLRDSAKNSEEWMVDRLEPVLTVRAGDLVEPTAWRGLTSTDDKQPAHAGS</sequence>
<dbReference type="InterPro" id="IPR011059">
    <property type="entry name" value="Metal-dep_hydrolase_composite"/>
</dbReference>
<dbReference type="GO" id="GO:0019213">
    <property type="term" value="F:deacetylase activity"/>
    <property type="evidence" value="ECO:0007669"/>
    <property type="project" value="InterPro"/>
</dbReference>
<dbReference type="OrthoDB" id="9776488at2"/>
<accession>A0A255FWA3</accession>
<dbReference type="InterPro" id="IPR032466">
    <property type="entry name" value="Metal_Hydrolase"/>
</dbReference>
<feature type="binding site" evidence="1">
    <location>
        <position position="191"/>
    </location>
    <ligand>
        <name>Zn(2+)</name>
        <dbReference type="ChEBI" id="CHEBI:29105"/>
        <label>2</label>
    </ligand>
</feature>
<dbReference type="Proteomes" id="UP000215896">
    <property type="component" value="Unassembled WGS sequence"/>
</dbReference>
<gene>
    <name evidence="4" type="ORF">CGZ94_21055</name>
</gene>
<name>A0A255FWA3_9ACTN</name>
<feature type="binding site" evidence="1">
    <location>
        <position position="273"/>
    </location>
    <ligand>
        <name>Zn(2+)</name>
        <dbReference type="ChEBI" id="CHEBI:29105"/>
        <label>1</label>
    </ligand>
</feature>
<proteinExistence type="predicted"/>
<evidence type="ECO:0000256" key="1">
    <source>
        <dbReference type="PIRSR" id="PIRSR039004-1"/>
    </source>
</evidence>